<evidence type="ECO:0000256" key="2">
    <source>
        <dbReference type="ARBA" id="ARBA00022723"/>
    </source>
</evidence>
<dbReference type="Gene3D" id="2.130.10.10">
    <property type="entry name" value="YVTN repeat-like/Quinoprotein amine dehydrogenase"/>
    <property type="match status" value="2"/>
</dbReference>
<feature type="compositionally biased region" description="Basic and acidic residues" evidence="8">
    <location>
        <begin position="2011"/>
        <end position="2022"/>
    </location>
</feature>
<evidence type="ECO:0000256" key="5">
    <source>
        <dbReference type="ARBA" id="ARBA00022801"/>
    </source>
</evidence>
<evidence type="ECO:0000256" key="6">
    <source>
        <dbReference type="ARBA" id="ARBA00022833"/>
    </source>
</evidence>
<dbReference type="InterPro" id="IPR032812">
    <property type="entry name" value="SbsA_Ig"/>
</dbReference>
<dbReference type="InterPro" id="IPR024079">
    <property type="entry name" value="MetalloPept_cat_dom_sf"/>
</dbReference>
<evidence type="ECO:0000256" key="1">
    <source>
        <dbReference type="ARBA" id="ARBA00022670"/>
    </source>
</evidence>
<evidence type="ECO:0000259" key="11">
    <source>
        <dbReference type="Pfam" id="PF01833"/>
    </source>
</evidence>
<dbReference type="Pfam" id="PF00413">
    <property type="entry name" value="Peptidase_M10"/>
    <property type="match status" value="1"/>
</dbReference>
<protein>
    <submittedName>
        <fullName evidence="13">Ig-like domain-containing protein</fullName>
    </submittedName>
</protein>
<sequence>MTTRTVMPVPTRRTPKPLTILFAALLLAAAPPTGARLAHAGAVALEGGGGGAVTAEPSLRTPADPARISRAVTHTFRAARPFSASTVTPTDSFLVDSHGFEDLAGTCLPGGWSGEDLTGKVFAHVSGRFTVNDGFLTMGTKALWFGADSTSALGEISHWVRPYGYGKGWSQRLTSPSFPLATNPGAVMRFDASISIRRSVDGALATAFTTNGLVSGRTTNNFVGAEALKSDGTWTFLNSRFSYAGGPPSWAATVPVFDGRWGVAGSLPLQFTLPTGVAVDDSDNVYVADNGNNRVVKYSTNGQWVAAWGTFGGAPGQFNGLYDIAVTHDFKVFVTDQNNSRVEVFDTVGGLLTGFGGPGNGPGQFNTPRGIAVDALDNIYVADTNNNRIEKFDSAGNFLGQWGSFGVGPGLFQHVLGVAVDGAGNVYATDDQNNNVQKFTSSGTFVLAWGSTGPAPGQFGSASGIDVDVNGTIYVADKINNRIQQFRSDGTFLSAWGQPGVSGGEFFQQSQGIAISKRGDVYIADTFNNRIQRFVIGGPIAGDKPVKFEVHLDGDGNQNLGLAEPLRVRIVMQSSSRSSNEDGFIFPSETGVNLVDNVTVQTSGGGDIIAPLDFEDGTTGTWTLSAINGGTAPGVTFPSAIRDYPPPATSVALRHGFDVYDPSCAWTFLSPGDTLANGTFARLTSPWIALVPGDTAYAILGTDRFDILEQARFAEVYARAKRAGDARPFEYHASSFILFGGIGSESNVPLDHGTFYEFPANFPGTGPLQPLRADSIQIVIDILDQSERLLGVLPQQRPTSHLPIIDDMELVQLGVDQDFDGVADAFDACPTVCAAGQDANGDGCVDPTATLHHVESWAGGSPIHYRIWSPSGGPLADPSAFSVAELAAVRAGFATWLAVDGATVPLIEDATTTQMNASALDGINLVTRNDPEVQFPPGVLAITPTTSFTRRTNVGDRIVLPDQIVDSDMMINPNAPWTTTGEAGKYDLQSVVTHEAGHLLGLTHTGVLDATMFFVIQPGQDARTLTDDDRSAIAAAYPSASLATGYATIAGTITRGQTGLPLPGALVEAVHLNGVGAPDDTTASDYSAEDGSYALRRLPAGNYSVRVTPLDGNVGGFPLTPEYISSRLADIAQTTFIPEWWSVPETDRDDPNLRGQIPVVAGQTVTGINVITTVDTIPPMVASVLPANNASNIGVDAPVLVNFSEPVTPASLQSAFRVRKNGNPPSITGTGQLLRGTNFVFTPTLALEFGSSYEIDLTPALQDLNGLALADTFRAVFATQPQPPVSITDIQPRSAPVGGVITITGAGFGDASNTFVAFTFCGACPVSLIPGSRVTPTSLVVRVPVGAITGIVDVTVQGHGTSNDFAFTVLPPEPQAAPIPSGTPVGVGFSPTDAAVSPNGLTAFAAGDGGIASIDVGASARPVTPILSGTFRGTALTPDGSRLVTCRPNLGQVLVIGASPGLNLGQILATITVGGAPGGAAISPNGRRAYVSDQVQGVVHELDIDPASVGANTMRRDLQVPGASLSGGAAVSLDGATLYLSSVNLGLLSVDLTQNTGAFTVLQSDPVVGGVAITPDGGEVLAPGGIASSSVDFVTIPGAGSIVPGSVFLGGSPRGIAMNPAGQSAFIVDSQTNQLRVMNVSPGSGTYHVAVSAVGTGHSPVAVAVSALSTLIGVANYGDGTLSFYTTSSANTSAQAVVPDAAMPDGQVAVITHDDLFNVGTGIDLGGTTFTAQYASGNGVGFRVPASPAEQRGTTTTLIGPGGGERSLALPLAIVDPITSFAPHDASFAMVPNPAPISPTETLALNALRVSPDGRLLAIARTRNASAYQTQVQLWWATGNGLSHAFGANLAGTTGLYGSILGMEFAGDGKSVWAIDETHSIFLFDSDPGSATFGQSLGGPPAPSIDPLSSVFAADPLARYMLLGGNVGLTVFSLAGVMQFSFTSAAPVLAMAETAAAAGERRRRHPRRLHRMQYARPGQHRRHPADRDPGDTRHEHRIAGALQRRAAPLRRPVDRGHQRRDGPALQPE</sequence>
<dbReference type="GO" id="GO:0004222">
    <property type="term" value="F:metalloendopeptidase activity"/>
    <property type="evidence" value="ECO:0007669"/>
    <property type="project" value="InterPro"/>
</dbReference>
<dbReference type="InterPro" id="IPR002909">
    <property type="entry name" value="IPT_dom"/>
</dbReference>
<keyword evidence="3 9" id="KW-0732">Signal</keyword>
<evidence type="ECO:0000259" key="12">
    <source>
        <dbReference type="Pfam" id="PF13205"/>
    </source>
</evidence>
<dbReference type="InterPro" id="IPR015943">
    <property type="entry name" value="WD40/YVTN_repeat-like_dom_sf"/>
</dbReference>
<proteinExistence type="predicted"/>
<dbReference type="InterPro" id="IPR050952">
    <property type="entry name" value="TRIM-NHL_E3_ligases"/>
</dbReference>
<feature type="domain" description="IPT/TIG" evidence="11">
    <location>
        <begin position="1286"/>
        <end position="1368"/>
    </location>
</feature>
<evidence type="ECO:0000256" key="7">
    <source>
        <dbReference type="PROSITE-ProRule" id="PRU00504"/>
    </source>
</evidence>
<keyword evidence="6" id="KW-0862">Zinc</keyword>
<dbReference type="Pfam" id="PF01833">
    <property type="entry name" value="TIG"/>
    <property type="match status" value="1"/>
</dbReference>
<evidence type="ECO:0000256" key="3">
    <source>
        <dbReference type="ARBA" id="ARBA00022729"/>
    </source>
</evidence>
<dbReference type="Gene3D" id="2.120.10.30">
    <property type="entry name" value="TolB, C-terminal domain"/>
    <property type="match status" value="3"/>
</dbReference>
<dbReference type="InterPro" id="IPR013783">
    <property type="entry name" value="Ig-like_fold"/>
</dbReference>
<dbReference type="InterPro" id="IPR001818">
    <property type="entry name" value="Pept_M10_metallopeptidase"/>
</dbReference>
<dbReference type="PANTHER" id="PTHR24104:SF25">
    <property type="entry name" value="PROTEIN LIN-41"/>
    <property type="match status" value="1"/>
</dbReference>
<dbReference type="SUPFAM" id="SSF81296">
    <property type="entry name" value="E set domains"/>
    <property type="match status" value="1"/>
</dbReference>
<evidence type="ECO:0000256" key="4">
    <source>
        <dbReference type="ARBA" id="ARBA00022737"/>
    </source>
</evidence>
<feature type="chain" id="PRO_5039676028" evidence="9">
    <location>
        <begin position="36"/>
        <end position="2028"/>
    </location>
</feature>
<keyword evidence="5" id="KW-0378">Hydrolase</keyword>
<dbReference type="Gene3D" id="3.40.390.10">
    <property type="entry name" value="Collagenase (Catalytic Domain)"/>
    <property type="match status" value="1"/>
</dbReference>
<dbReference type="SUPFAM" id="SSF101898">
    <property type="entry name" value="NHL repeat"/>
    <property type="match status" value="1"/>
</dbReference>
<dbReference type="SUPFAM" id="SSF82171">
    <property type="entry name" value="DPP6 N-terminal domain-like"/>
    <property type="match status" value="1"/>
</dbReference>
<evidence type="ECO:0000256" key="8">
    <source>
        <dbReference type="SAM" id="MobiDB-lite"/>
    </source>
</evidence>
<name>A0A9D6L306_UNCEI</name>
<evidence type="ECO:0000256" key="9">
    <source>
        <dbReference type="SAM" id="SignalP"/>
    </source>
</evidence>
<feature type="compositionally biased region" description="Basic and acidic residues" evidence="8">
    <location>
        <begin position="1985"/>
        <end position="1998"/>
    </location>
</feature>
<accession>A0A9D6L306</accession>
<feature type="repeat" description="NHL" evidence="7">
    <location>
        <begin position="262"/>
        <end position="301"/>
    </location>
</feature>
<keyword evidence="1" id="KW-0645">Protease</keyword>
<feature type="repeat" description="NHL" evidence="7">
    <location>
        <begin position="352"/>
        <end position="395"/>
    </location>
</feature>
<dbReference type="SUPFAM" id="SSF49464">
    <property type="entry name" value="Carboxypeptidase regulatory domain-like"/>
    <property type="match status" value="1"/>
</dbReference>
<organism evidence="13 14">
    <name type="scientific">Eiseniibacteriota bacterium</name>
    <dbReference type="NCBI Taxonomy" id="2212470"/>
    <lineage>
        <taxon>Bacteria</taxon>
        <taxon>Candidatus Eiseniibacteriota</taxon>
    </lineage>
</organism>
<feature type="repeat" description="NHL" evidence="7">
    <location>
        <begin position="309"/>
        <end position="348"/>
    </location>
</feature>
<feature type="compositionally biased region" description="Basic residues" evidence="8">
    <location>
        <begin position="1961"/>
        <end position="1984"/>
    </location>
</feature>
<comment type="caution">
    <text evidence="13">The sequence shown here is derived from an EMBL/GenBank/DDBJ whole genome shotgun (WGS) entry which is preliminary data.</text>
</comment>
<dbReference type="SUPFAM" id="SSF55486">
    <property type="entry name" value="Metalloproteases ('zincins'), catalytic domain"/>
    <property type="match status" value="1"/>
</dbReference>
<reference evidence="13" key="1">
    <citation type="submission" date="2020-07" db="EMBL/GenBank/DDBJ databases">
        <title>Huge and variable diversity of episymbiotic CPR bacteria and DPANN archaea in groundwater ecosystems.</title>
        <authorList>
            <person name="He C.Y."/>
            <person name="Keren R."/>
            <person name="Whittaker M."/>
            <person name="Farag I.F."/>
            <person name="Doudna J."/>
            <person name="Cate J.H.D."/>
            <person name="Banfield J.F."/>
        </authorList>
    </citation>
    <scope>NUCLEOTIDE SEQUENCE</scope>
    <source>
        <strain evidence="13">NC_groundwater_928_Pr1_S-0.2um_72_17</strain>
    </source>
</reference>
<gene>
    <name evidence="13" type="ORF">HY076_01020</name>
</gene>
<dbReference type="InterPro" id="IPR001258">
    <property type="entry name" value="NHL_repeat"/>
</dbReference>
<dbReference type="PROSITE" id="PS51125">
    <property type="entry name" value="NHL"/>
    <property type="match status" value="5"/>
</dbReference>
<feature type="region of interest" description="Disordered" evidence="8">
    <location>
        <begin position="1958"/>
        <end position="2028"/>
    </location>
</feature>
<feature type="domain" description="SbsA Ig-like" evidence="12">
    <location>
        <begin position="1175"/>
        <end position="1279"/>
    </location>
</feature>
<dbReference type="Pfam" id="PF13205">
    <property type="entry name" value="Big_5"/>
    <property type="match status" value="1"/>
</dbReference>
<dbReference type="GO" id="GO:0006508">
    <property type="term" value="P:proteolysis"/>
    <property type="evidence" value="ECO:0007669"/>
    <property type="project" value="UniProtKB-KW"/>
</dbReference>
<dbReference type="Pfam" id="PF13620">
    <property type="entry name" value="CarboxypepD_reg"/>
    <property type="match status" value="1"/>
</dbReference>
<keyword evidence="4" id="KW-0677">Repeat</keyword>
<dbReference type="Gene3D" id="2.60.40.10">
    <property type="entry name" value="Immunoglobulins"/>
    <property type="match status" value="1"/>
</dbReference>
<feature type="compositionally biased region" description="Low complexity" evidence="8">
    <location>
        <begin position="1999"/>
        <end position="2010"/>
    </location>
</feature>
<dbReference type="InterPro" id="IPR008969">
    <property type="entry name" value="CarboxyPept-like_regulatory"/>
</dbReference>
<dbReference type="GO" id="GO:0008270">
    <property type="term" value="F:zinc ion binding"/>
    <property type="evidence" value="ECO:0007669"/>
    <property type="project" value="UniProtKB-KW"/>
</dbReference>
<dbReference type="SUPFAM" id="SSF75011">
    <property type="entry name" value="3-carboxy-cis,cis-mucoante lactonizing enzyme"/>
    <property type="match status" value="1"/>
</dbReference>
<dbReference type="EMBL" id="JACQAY010000035">
    <property type="protein sequence ID" value="MBI3538842.1"/>
    <property type="molecule type" value="Genomic_DNA"/>
</dbReference>
<dbReference type="Pfam" id="PF01436">
    <property type="entry name" value="NHL"/>
    <property type="match status" value="3"/>
</dbReference>
<feature type="repeat" description="NHL" evidence="7">
    <location>
        <begin position="403"/>
        <end position="442"/>
    </location>
</feature>
<feature type="domain" description="Peptidase M10 metallopeptidase" evidence="10">
    <location>
        <begin position="961"/>
        <end position="1037"/>
    </location>
</feature>
<dbReference type="CDD" id="cd00102">
    <property type="entry name" value="IPT"/>
    <property type="match status" value="1"/>
</dbReference>
<dbReference type="Gene3D" id="2.60.40.1120">
    <property type="entry name" value="Carboxypeptidase-like, regulatory domain"/>
    <property type="match status" value="1"/>
</dbReference>
<keyword evidence="2" id="KW-0479">Metal-binding</keyword>
<evidence type="ECO:0000313" key="14">
    <source>
        <dbReference type="Proteomes" id="UP000807850"/>
    </source>
</evidence>
<dbReference type="GO" id="GO:0031012">
    <property type="term" value="C:extracellular matrix"/>
    <property type="evidence" value="ECO:0007669"/>
    <property type="project" value="InterPro"/>
</dbReference>
<evidence type="ECO:0000259" key="10">
    <source>
        <dbReference type="Pfam" id="PF00413"/>
    </source>
</evidence>
<dbReference type="PANTHER" id="PTHR24104">
    <property type="entry name" value="E3 UBIQUITIN-PROTEIN LIGASE NHLRC1-RELATED"/>
    <property type="match status" value="1"/>
</dbReference>
<evidence type="ECO:0000313" key="13">
    <source>
        <dbReference type="EMBL" id="MBI3538842.1"/>
    </source>
</evidence>
<dbReference type="InterPro" id="IPR014756">
    <property type="entry name" value="Ig_E-set"/>
</dbReference>
<dbReference type="Proteomes" id="UP000807850">
    <property type="component" value="Unassembled WGS sequence"/>
</dbReference>
<feature type="repeat" description="NHL" evidence="7">
    <location>
        <begin position="450"/>
        <end position="489"/>
    </location>
</feature>
<dbReference type="InterPro" id="IPR011042">
    <property type="entry name" value="6-blade_b-propeller_TolB-like"/>
</dbReference>
<dbReference type="Gene3D" id="2.60.40.3710">
    <property type="match status" value="1"/>
</dbReference>
<feature type="signal peptide" evidence="9">
    <location>
        <begin position="1"/>
        <end position="35"/>
    </location>
</feature>